<keyword evidence="4 13" id="KW-0949">S-adenosyl-L-methionine</keyword>
<dbReference type="GO" id="GO:0009228">
    <property type="term" value="P:thiamine biosynthetic process"/>
    <property type="evidence" value="ECO:0007669"/>
    <property type="project" value="UniProtKB-UniRule"/>
</dbReference>
<dbReference type="Pfam" id="PF01964">
    <property type="entry name" value="ThiC_Rad_SAM"/>
    <property type="match status" value="1"/>
</dbReference>
<evidence type="ECO:0000256" key="5">
    <source>
        <dbReference type="ARBA" id="ARBA00022723"/>
    </source>
</evidence>
<sequence length="632" mass="70633">MSATTKPSRREQRAQAQHFIDTLEGTAFPNSKRIYIAGSQPDIRIPMREIQLSPTLIGGSKDTPQYEENEAVPVYDTSGPYGDPDVAINVQQGLAKLRQPWISARNDSEELDDRSSAYTKERLADDGLDELRFNGLLTPKRAKTGRCVTQLHYARQGIVTPEMEFIAIRENMGRERIRSEVLRHQHPGMSFGASLPENITAEFVRDEVAAGRAIIPANINHPESEPMIIGRNFLVKVNANIGNSAVTSSIEEEVEKLVWSTRWGADTVMDLSTGRYIHETREWILRNSPVPIGTVPIYQALEKVNGIAEDLTWEAFCDTLLEQAEQGVDYFTIHAGVLLRYVPMTAKRLTGIVSRGGSIMAKWCLSHHQENFLYEHFREICEICAAYDVSLSLGDGLRPGSIQDANDEAQFSELHTLGELTKIAWEYDVQVMIEGPGHVPMQMIKRNMTEELEHCHEAPFYTLGPLTTDIAPGYDHFTSGIGAAMIGWFGCAMLCYVTPKEHLGLPNKEDVKQGLITYKIAAHAADLAKGHPGAQIRDNAMSKARFEFRWEDQFNLALDPFTARAYHDETLPQESGKVAHFCSMCGPKFCSMKISQEVRDYAAAQTIEVGMAGMSENFRAKGGEIYLKKEES</sequence>
<dbReference type="PANTHER" id="PTHR30557:SF1">
    <property type="entry name" value="PHOSPHOMETHYLPYRIMIDINE SYNTHASE, CHLOROPLASTIC"/>
    <property type="match status" value="1"/>
</dbReference>
<dbReference type="NCBIfam" id="TIGR00190">
    <property type="entry name" value="thiC"/>
    <property type="match status" value="1"/>
</dbReference>
<keyword evidence="3 13" id="KW-0004">4Fe-4S</keyword>
<name>A0ABD7B523_CITFR</name>
<comment type="similarity">
    <text evidence="12 13">Belongs to the ThiC family.</text>
</comment>
<evidence type="ECO:0000256" key="1">
    <source>
        <dbReference type="ARBA" id="ARBA00003175"/>
    </source>
</evidence>
<evidence type="ECO:0000256" key="2">
    <source>
        <dbReference type="ARBA" id="ARBA00004948"/>
    </source>
</evidence>
<dbReference type="GO" id="GO:0008270">
    <property type="term" value="F:zinc ion binding"/>
    <property type="evidence" value="ECO:0007669"/>
    <property type="project" value="UniProtKB-UniRule"/>
</dbReference>
<comment type="catalytic activity">
    <reaction evidence="11 13">
        <text>5-amino-1-(5-phospho-beta-D-ribosyl)imidazole + S-adenosyl-L-methionine = 4-amino-2-methyl-5-(phosphooxymethyl)pyrimidine + CO + 5'-deoxyadenosine + formate + L-methionine + 3 H(+)</text>
        <dbReference type="Rhea" id="RHEA:24840"/>
        <dbReference type="ChEBI" id="CHEBI:15378"/>
        <dbReference type="ChEBI" id="CHEBI:15740"/>
        <dbReference type="ChEBI" id="CHEBI:17245"/>
        <dbReference type="ChEBI" id="CHEBI:17319"/>
        <dbReference type="ChEBI" id="CHEBI:57844"/>
        <dbReference type="ChEBI" id="CHEBI:58354"/>
        <dbReference type="ChEBI" id="CHEBI:59789"/>
        <dbReference type="ChEBI" id="CHEBI:137981"/>
        <dbReference type="EC" id="4.1.99.17"/>
    </reaction>
</comment>
<evidence type="ECO:0000256" key="3">
    <source>
        <dbReference type="ARBA" id="ARBA00022485"/>
    </source>
</evidence>
<feature type="binding site" evidence="13">
    <location>
        <position position="502"/>
    </location>
    <ligand>
        <name>Zn(2+)</name>
        <dbReference type="ChEBI" id="CHEBI:29105"/>
    </ligand>
</feature>
<feature type="binding site" evidence="13">
    <location>
        <position position="298"/>
    </location>
    <ligand>
        <name>substrate</name>
    </ligand>
</feature>
<comment type="cofactor">
    <cofactor evidence="13">
        <name>[4Fe-4S] cluster</name>
        <dbReference type="ChEBI" id="CHEBI:49883"/>
    </cofactor>
    <text evidence="13">Binds 1 [4Fe-4S] cluster per subunit. The cluster is coordinated with 3 cysteines and an exchangeable S-adenosyl-L-methionine.</text>
</comment>
<dbReference type="GO" id="GO:0070284">
    <property type="term" value="F:phosphomethylpyrimidine synthase activity"/>
    <property type="evidence" value="ECO:0007669"/>
    <property type="project" value="UniProtKB-EC"/>
</dbReference>
<dbReference type="Gene3D" id="3.20.20.540">
    <property type="entry name" value="Radical SAM ThiC family, central domain"/>
    <property type="match status" value="1"/>
</dbReference>
<dbReference type="NCBIfam" id="NF006763">
    <property type="entry name" value="PRK09284.1"/>
    <property type="match status" value="1"/>
</dbReference>
<keyword evidence="7 13" id="KW-0784">Thiamine biosynthesis</keyword>
<feature type="domain" description="ThiC-associated" evidence="14">
    <location>
        <begin position="28"/>
        <end position="109"/>
    </location>
</feature>
<comment type="function">
    <text evidence="1 13">Catalyzes the synthesis of the hydroxymethylpyrimidine phosphate (HMP-P) moiety of thiamine from aminoimidazole ribotide (AIR) in a radical S-adenosyl-L-methionine (SAM)-dependent reaction.</text>
</comment>
<dbReference type="FunFam" id="3.20.20.540:FF:000001">
    <property type="entry name" value="Phosphomethylpyrimidine synthase"/>
    <property type="match status" value="1"/>
</dbReference>
<feature type="binding site" evidence="13">
    <location>
        <position position="240"/>
    </location>
    <ligand>
        <name>substrate</name>
    </ligand>
</feature>
<feature type="binding site" evidence="13">
    <location>
        <begin position="354"/>
        <end position="356"/>
    </location>
    <ligand>
        <name>substrate</name>
    </ligand>
</feature>
<feature type="binding site" evidence="13">
    <location>
        <position position="461"/>
    </location>
    <ligand>
        <name>substrate</name>
    </ligand>
</feature>
<dbReference type="EC" id="4.1.99.17" evidence="13"/>
<evidence type="ECO:0000256" key="8">
    <source>
        <dbReference type="ARBA" id="ARBA00023004"/>
    </source>
</evidence>
<dbReference type="SFLD" id="SFLDS00113">
    <property type="entry name" value="Radical_SAM_Phosphomethylpyrim"/>
    <property type="match status" value="1"/>
</dbReference>
<dbReference type="InterPro" id="IPR002817">
    <property type="entry name" value="ThiC/BzaA/B"/>
</dbReference>
<feature type="binding site" evidence="13">
    <location>
        <position position="590"/>
    </location>
    <ligand>
        <name>[4Fe-4S] cluster</name>
        <dbReference type="ChEBI" id="CHEBI:49883"/>
        <note>4Fe-4S-S-AdoMet</note>
    </ligand>
</feature>
<dbReference type="InterPro" id="IPR037509">
    <property type="entry name" value="ThiC"/>
</dbReference>
<evidence type="ECO:0000256" key="6">
    <source>
        <dbReference type="ARBA" id="ARBA00022833"/>
    </source>
</evidence>
<comment type="subunit">
    <text evidence="13">Homodimer.</text>
</comment>
<dbReference type="GO" id="GO:0009229">
    <property type="term" value="P:thiamine diphosphate biosynthetic process"/>
    <property type="evidence" value="ECO:0007669"/>
    <property type="project" value="UniProtKB-UniRule"/>
</dbReference>
<feature type="binding site" evidence="13">
    <location>
        <position position="585"/>
    </location>
    <ligand>
        <name>[4Fe-4S] cluster</name>
        <dbReference type="ChEBI" id="CHEBI:49883"/>
        <note>4Fe-4S-S-AdoMet</note>
    </ligand>
</feature>
<dbReference type="InterPro" id="IPR025747">
    <property type="entry name" value="ThiC-associated_dom"/>
</dbReference>
<proteinExistence type="inferred from homology"/>
<feature type="binding site" evidence="13">
    <location>
        <position position="438"/>
    </location>
    <ligand>
        <name>Zn(2+)</name>
        <dbReference type="ChEBI" id="CHEBI:29105"/>
    </ligand>
</feature>
<evidence type="ECO:0000256" key="12">
    <source>
        <dbReference type="ARBA" id="ARBA00061546"/>
    </source>
</evidence>
<dbReference type="SFLD" id="SFLDF00407">
    <property type="entry name" value="phosphomethylpyrimidine_syntha"/>
    <property type="match status" value="1"/>
</dbReference>
<feature type="binding site" evidence="13">
    <location>
        <position position="582"/>
    </location>
    <ligand>
        <name>[4Fe-4S] cluster</name>
        <dbReference type="ChEBI" id="CHEBI:49883"/>
        <note>4Fe-4S-S-AdoMet</note>
    </ligand>
</feature>
<dbReference type="NCBIfam" id="NF009895">
    <property type="entry name" value="PRK13352.1"/>
    <property type="match status" value="1"/>
</dbReference>
<keyword evidence="9 13" id="KW-0411">Iron-sulfur</keyword>
<evidence type="ECO:0000256" key="9">
    <source>
        <dbReference type="ARBA" id="ARBA00023014"/>
    </source>
</evidence>
<dbReference type="Gene3D" id="6.10.250.620">
    <property type="match status" value="1"/>
</dbReference>
<protein>
    <recommendedName>
        <fullName evidence="13">Phosphomethylpyrimidine synthase</fullName>
        <ecNumber evidence="13">4.1.99.17</ecNumber>
    </recommendedName>
    <alternativeName>
        <fullName evidence="13">Hydroxymethylpyrimidine phosphate synthase</fullName>
        <shortName evidence="13">HMP-P synthase</shortName>
        <shortName evidence="13">HMP-phosphate synthase</shortName>
        <shortName evidence="13">HMPP synthase</shortName>
    </alternativeName>
    <alternativeName>
        <fullName evidence="13">Thiamine biosynthesis protein ThiC</fullName>
    </alternativeName>
</protein>
<dbReference type="InterPro" id="IPR038521">
    <property type="entry name" value="ThiC/Bza_core_dom"/>
</dbReference>
<feature type="binding site" evidence="13">
    <location>
        <position position="434"/>
    </location>
    <ligand>
        <name>substrate</name>
    </ligand>
</feature>
<evidence type="ECO:0000256" key="7">
    <source>
        <dbReference type="ARBA" id="ARBA00022977"/>
    </source>
</evidence>
<dbReference type="EMBL" id="CP056597">
    <property type="protein sequence ID" value="QLY38902.1"/>
    <property type="molecule type" value="Genomic_DNA"/>
</dbReference>
<dbReference type="SFLD" id="SFLDG01114">
    <property type="entry name" value="phosphomethylpyrimidine_syntha"/>
    <property type="match status" value="1"/>
</dbReference>
<dbReference type="PANTHER" id="PTHR30557">
    <property type="entry name" value="THIAMINE BIOSYNTHESIS PROTEIN THIC"/>
    <property type="match status" value="1"/>
</dbReference>
<evidence type="ECO:0000259" key="14">
    <source>
        <dbReference type="Pfam" id="PF13667"/>
    </source>
</evidence>
<evidence type="ECO:0000256" key="4">
    <source>
        <dbReference type="ARBA" id="ARBA00022691"/>
    </source>
</evidence>
<evidence type="ECO:0000256" key="13">
    <source>
        <dbReference type="HAMAP-Rule" id="MF_00089"/>
    </source>
</evidence>
<organism evidence="15 16">
    <name type="scientific">Citrobacter freundii</name>
    <dbReference type="NCBI Taxonomy" id="546"/>
    <lineage>
        <taxon>Bacteria</taxon>
        <taxon>Pseudomonadati</taxon>
        <taxon>Pseudomonadota</taxon>
        <taxon>Gammaproteobacteria</taxon>
        <taxon>Enterobacterales</taxon>
        <taxon>Enterobacteriaceae</taxon>
        <taxon>Citrobacter</taxon>
        <taxon>Citrobacter freundii complex</taxon>
    </lineage>
</organism>
<evidence type="ECO:0000256" key="10">
    <source>
        <dbReference type="ARBA" id="ARBA00023239"/>
    </source>
</evidence>
<feature type="binding site" evidence="13">
    <location>
        <position position="269"/>
    </location>
    <ligand>
        <name>substrate</name>
    </ligand>
</feature>
<dbReference type="GO" id="GO:0051539">
    <property type="term" value="F:4 iron, 4 sulfur cluster binding"/>
    <property type="evidence" value="ECO:0007669"/>
    <property type="project" value="UniProtKB-KW"/>
</dbReference>
<gene>
    <name evidence="13 15" type="primary">thiC</name>
    <name evidence="15" type="ORF">HV164_21275</name>
</gene>
<feature type="binding site" evidence="13">
    <location>
        <position position="334"/>
    </location>
    <ligand>
        <name>substrate</name>
    </ligand>
</feature>
<dbReference type="Proteomes" id="UP000512043">
    <property type="component" value="Chromosome"/>
</dbReference>
<evidence type="ECO:0000313" key="16">
    <source>
        <dbReference type="Proteomes" id="UP000512043"/>
    </source>
</evidence>
<dbReference type="Pfam" id="PF13667">
    <property type="entry name" value="ThiC-associated"/>
    <property type="match status" value="1"/>
</dbReference>
<keyword evidence="10 13" id="KW-0456">Lyase</keyword>
<feature type="binding site" evidence="13">
    <location>
        <begin position="395"/>
        <end position="398"/>
    </location>
    <ligand>
        <name>substrate</name>
    </ligand>
</feature>
<comment type="pathway">
    <text evidence="2 13">Cofactor biosynthesis; thiamine diphosphate biosynthesis.</text>
</comment>
<dbReference type="AlphaFoldDB" id="A0ABD7B523"/>
<keyword evidence="8 13" id="KW-0408">Iron</keyword>
<keyword evidence="5 13" id="KW-0479">Metal-binding</keyword>
<evidence type="ECO:0000256" key="11">
    <source>
        <dbReference type="ARBA" id="ARBA00050218"/>
    </source>
</evidence>
<dbReference type="HAMAP" id="MF_00089">
    <property type="entry name" value="ThiC"/>
    <property type="match status" value="1"/>
</dbReference>
<keyword evidence="6 13" id="KW-0862">Zinc</keyword>
<dbReference type="RefSeq" id="WP_181540151.1">
    <property type="nucleotide sequence ID" value="NZ_CP056333.1"/>
</dbReference>
<reference evidence="16" key="1">
    <citation type="submission" date="2020-06" db="EMBL/GenBank/DDBJ databases">
        <title>REHAB project genomes.</title>
        <authorList>
            <person name="Shaw L.P."/>
        </authorList>
    </citation>
    <scope>NUCLEOTIDE SEQUENCE [LARGE SCALE GENOMIC DNA]</scope>
    <source>
        <strain evidence="16">RHBSTW-00334</strain>
    </source>
</reference>
<accession>A0ABD7B523</accession>
<evidence type="ECO:0000313" key="15">
    <source>
        <dbReference type="EMBL" id="QLY38902.1"/>
    </source>
</evidence>